<reference evidence="2" key="1">
    <citation type="journal article" date="2015" name="Nature">
        <title>Complex archaea that bridge the gap between prokaryotes and eukaryotes.</title>
        <authorList>
            <person name="Spang A."/>
            <person name="Saw J.H."/>
            <person name="Jorgensen S.L."/>
            <person name="Zaremba-Niedzwiedzka K."/>
            <person name="Martijn J."/>
            <person name="Lind A.E."/>
            <person name="van Eijk R."/>
            <person name="Schleper C."/>
            <person name="Guy L."/>
            <person name="Ettema T.J."/>
        </authorList>
    </citation>
    <scope>NUCLEOTIDE SEQUENCE</scope>
</reference>
<protein>
    <submittedName>
        <fullName evidence="2">Uncharacterized protein</fullName>
    </submittedName>
</protein>
<dbReference type="EMBL" id="LAZR01060368">
    <property type="protein sequence ID" value="KKK65823.1"/>
    <property type="molecule type" value="Genomic_DNA"/>
</dbReference>
<name>A0A0F8XAJ2_9ZZZZ</name>
<gene>
    <name evidence="2" type="ORF">LCGC14_2970270</name>
</gene>
<proteinExistence type="predicted"/>
<evidence type="ECO:0000256" key="1">
    <source>
        <dbReference type="SAM" id="Coils"/>
    </source>
</evidence>
<feature type="coiled-coil region" evidence="1">
    <location>
        <begin position="36"/>
        <end position="63"/>
    </location>
</feature>
<sequence>MCDYGRWDHMDEPSPHQRVVKGGNPHPLCTCHAQHITALEGQLDAALEALEEAQGKLKAVEEWYAELKGWGPWLLPGLDRILRGTKEDE</sequence>
<accession>A0A0F8XAJ2</accession>
<evidence type="ECO:0000313" key="2">
    <source>
        <dbReference type="EMBL" id="KKK65823.1"/>
    </source>
</evidence>
<keyword evidence="1" id="KW-0175">Coiled coil</keyword>
<organism evidence="2">
    <name type="scientific">marine sediment metagenome</name>
    <dbReference type="NCBI Taxonomy" id="412755"/>
    <lineage>
        <taxon>unclassified sequences</taxon>
        <taxon>metagenomes</taxon>
        <taxon>ecological metagenomes</taxon>
    </lineage>
</organism>
<comment type="caution">
    <text evidence="2">The sequence shown here is derived from an EMBL/GenBank/DDBJ whole genome shotgun (WGS) entry which is preliminary data.</text>
</comment>
<dbReference type="AlphaFoldDB" id="A0A0F8XAJ2"/>